<keyword evidence="2" id="KW-0507">mRNA processing</keyword>
<dbReference type="SMART" id="SM00386">
    <property type="entry name" value="HAT"/>
    <property type="match status" value="6"/>
</dbReference>
<evidence type="ECO:0000256" key="6">
    <source>
        <dbReference type="ARBA" id="ARBA00038019"/>
    </source>
</evidence>
<dbReference type="GO" id="GO:0000395">
    <property type="term" value="P:mRNA 5'-splice site recognition"/>
    <property type="evidence" value="ECO:0007669"/>
    <property type="project" value="TreeGrafter"/>
</dbReference>
<dbReference type="PANTHER" id="PTHR17204">
    <property type="entry name" value="PRE-MRNA PROCESSING PROTEIN PRP39-RELATED"/>
    <property type="match status" value="1"/>
</dbReference>
<keyword evidence="8" id="KW-1185">Reference proteome</keyword>
<protein>
    <submittedName>
        <fullName evidence="7">LAME_0D04808g1_1</fullName>
    </submittedName>
</protein>
<keyword evidence="5" id="KW-0539">Nucleus</keyword>
<dbReference type="AlphaFoldDB" id="A0A1G4J885"/>
<evidence type="ECO:0000313" key="8">
    <source>
        <dbReference type="Proteomes" id="UP000191144"/>
    </source>
</evidence>
<accession>A0A1G4J885</accession>
<evidence type="ECO:0000313" key="7">
    <source>
        <dbReference type="EMBL" id="SCU86169.1"/>
    </source>
</evidence>
<dbReference type="Proteomes" id="UP000191144">
    <property type="component" value="Chromosome D"/>
</dbReference>
<evidence type="ECO:0000256" key="5">
    <source>
        <dbReference type="ARBA" id="ARBA00023242"/>
    </source>
</evidence>
<evidence type="ECO:0000256" key="1">
    <source>
        <dbReference type="ARBA" id="ARBA00004123"/>
    </source>
</evidence>
<dbReference type="SUPFAM" id="SSF48452">
    <property type="entry name" value="TPR-like"/>
    <property type="match status" value="1"/>
</dbReference>
<evidence type="ECO:0000256" key="3">
    <source>
        <dbReference type="ARBA" id="ARBA00022737"/>
    </source>
</evidence>
<dbReference type="InterPro" id="IPR003107">
    <property type="entry name" value="HAT"/>
</dbReference>
<dbReference type="Pfam" id="PF23241">
    <property type="entry name" value="HAT_PRP39_C"/>
    <property type="match status" value="1"/>
</dbReference>
<dbReference type="InterPro" id="IPR059164">
    <property type="entry name" value="HAT_PRP39_C"/>
</dbReference>
<dbReference type="GO" id="GO:0071004">
    <property type="term" value="C:U2-type prespliceosome"/>
    <property type="evidence" value="ECO:0007669"/>
    <property type="project" value="TreeGrafter"/>
</dbReference>
<evidence type="ECO:0000256" key="4">
    <source>
        <dbReference type="ARBA" id="ARBA00023187"/>
    </source>
</evidence>
<comment type="similarity">
    <text evidence="6">Belongs to the PRP39 family.</text>
</comment>
<dbReference type="Gene3D" id="1.25.40.10">
    <property type="entry name" value="Tetratricopeptide repeat domain"/>
    <property type="match status" value="2"/>
</dbReference>
<comment type="subcellular location">
    <subcellularLocation>
        <location evidence="1">Nucleus</location>
    </subcellularLocation>
</comment>
<name>A0A1G4J885_9SACH</name>
<organism evidence="7 8">
    <name type="scientific">Lachancea meyersii CBS 8951</name>
    <dbReference type="NCBI Taxonomy" id="1266667"/>
    <lineage>
        <taxon>Eukaryota</taxon>
        <taxon>Fungi</taxon>
        <taxon>Dikarya</taxon>
        <taxon>Ascomycota</taxon>
        <taxon>Saccharomycotina</taxon>
        <taxon>Saccharomycetes</taxon>
        <taxon>Saccharomycetales</taxon>
        <taxon>Saccharomycetaceae</taxon>
        <taxon>Lachancea</taxon>
    </lineage>
</organism>
<keyword evidence="4" id="KW-0508">mRNA splicing</keyword>
<proteinExistence type="inferred from homology"/>
<keyword evidence="3" id="KW-0677">Repeat</keyword>
<evidence type="ECO:0000256" key="2">
    <source>
        <dbReference type="ARBA" id="ARBA00022664"/>
    </source>
</evidence>
<reference evidence="8" key="1">
    <citation type="submission" date="2016-03" db="EMBL/GenBank/DDBJ databases">
        <authorList>
            <person name="Devillers Hugo."/>
        </authorList>
    </citation>
    <scope>NUCLEOTIDE SEQUENCE [LARGE SCALE GENOMIC DNA]</scope>
</reference>
<dbReference type="GO" id="GO:0030627">
    <property type="term" value="F:pre-mRNA 5'-splice site binding"/>
    <property type="evidence" value="ECO:0007669"/>
    <property type="project" value="TreeGrafter"/>
</dbReference>
<dbReference type="OrthoDB" id="10265668at2759"/>
<dbReference type="InterPro" id="IPR011990">
    <property type="entry name" value="TPR-like_helical_dom_sf"/>
</dbReference>
<dbReference type="EMBL" id="LT598482">
    <property type="protein sequence ID" value="SCU86169.1"/>
    <property type="molecule type" value="Genomic_DNA"/>
</dbReference>
<dbReference type="GO" id="GO:0005685">
    <property type="term" value="C:U1 snRNP"/>
    <property type="evidence" value="ECO:0007669"/>
    <property type="project" value="TreeGrafter"/>
</dbReference>
<dbReference type="Pfam" id="PF23240">
    <property type="entry name" value="HAT_PRP39_N"/>
    <property type="match status" value="1"/>
</dbReference>
<sequence>MNNKAEAESSDVLKGLEVGFLKDNNEWVKIVKGVNWEDTASLDSLIKSTEQLVLKYINPNQTIKRSIQKVFENALGRYPLLFGYWKRFTAVQYQLHGLNRSIDVLSRAVDAFPHSLELWCDYLNVLIANNPNEVDKIRINFQISKDLVGNQFFSHPFWDRYIEFEEKQARPDNLLAIYKTLSHIPLHQYSRYYTAYKSFAHENASQADLEIDTEDEIDRIFATTQSLVNSVWKFESQISQSYFNLGPVPQKELDNWNNYLTFAVESELVSASLKKSIFERCLIPCQYYEHFWLRYTSWMESAGDFEGVLETYQKGISAVPLNLRKLRQKYLEFLKLSLRKNKDRTLETYFQTLDEFSRIYPQDGTFLREFVAVLKRFEFGSSLSQTDQEILRQQRSFVAYLEKNIRAFIRKAQDGDVRLQNLISNTTLPVLVIELIKATYYNMKNTTQTRALFSEFEKLPQLKFATSFWLLYYKFLKATIDLNGLESFVNRLGTEIQIPVLIINDIISDFKSFFITNVQLSAYEQEVFEGRYNAGLDPLVDLDYKVNNPLWTKEQTAKGGNRLRKEKKDNGHPGLYFEKPTVSNTLIENHSKTFANNPPPLPTFKNLEKVNKSALHRDYLTTDYLQSV</sequence>
<dbReference type="PANTHER" id="PTHR17204:SF5">
    <property type="entry name" value="PRE-MRNA-PROCESSING FACTOR 39"/>
    <property type="match status" value="1"/>
</dbReference>
<gene>
    <name evidence="7" type="ORF">LAME_0D04808G</name>
</gene>
<dbReference type="GO" id="GO:0000243">
    <property type="term" value="C:commitment complex"/>
    <property type="evidence" value="ECO:0007669"/>
    <property type="project" value="TreeGrafter"/>
</dbReference>